<feature type="signal peptide" evidence="2">
    <location>
        <begin position="1"/>
        <end position="29"/>
    </location>
</feature>
<sequence>MKKNNKLVLLGAALSMTAGIGILGASVNADEVINAGKYTQNVTQLQKIFTNKNKDFSLEEVSVENNKDNGQQPVYKLEGFNSKKTKEAKMKVNAEKTSDVIKNKTKKMDADDKSDAVAIDTKNVKKNPNDAINLAKKYANENGNATEWTLKMDKVNGKETPVYKIEFESQQNNSSSSEKAAKSSSKTKSSSSKKSSSKENTEKKTVKLNATNGNKISVENDD</sequence>
<feature type="compositionally biased region" description="Basic and acidic residues" evidence="1">
    <location>
        <begin position="196"/>
        <end position="205"/>
    </location>
</feature>
<protein>
    <recommendedName>
        <fullName evidence="5">PepSY domain-containing protein</fullName>
    </recommendedName>
</protein>
<feature type="compositionally biased region" description="Low complexity" evidence="1">
    <location>
        <begin position="172"/>
        <end position="194"/>
    </location>
</feature>
<gene>
    <name evidence="3" type="ORF">H9861_05060</name>
</gene>
<feature type="region of interest" description="Disordered" evidence="1">
    <location>
        <begin position="165"/>
        <end position="222"/>
    </location>
</feature>
<feature type="compositionally biased region" description="Polar residues" evidence="1">
    <location>
        <begin position="208"/>
        <end position="222"/>
    </location>
</feature>
<evidence type="ECO:0000313" key="3">
    <source>
        <dbReference type="EMBL" id="HIX02107.1"/>
    </source>
</evidence>
<organism evidence="3 4">
    <name type="scientific">Candidatus Ligilactobacillus excrementigallinarum</name>
    <dbReference type="NCBI Taxonomy" id="2838641"/>
    <lineage>
        <taxon>Bacteria</taxon>
        <taxon>Bacillati</taxon>
        <taxon>Bacillota</taxon>
        <taxon>Bacilli</taxon>
        <taxon>Lactobacillales</taxon>
        <taxon>Lactobacillaceae</taxon>
        <taxon>Ligilactobacillus</taxon>
    </lineage>
</organism>
<reference evidence="3" key="2">
    <citation type="submission" date="2021-04" db="EMBL/GenBank/DDBJ databases">
        <authorList>
            <person name="Gilroy R."/>
        </authorList>
    </citation>
    <scope>NUCLEOTIDE SEQUENCE</scope>
    <source>
        <strain evidence="3">6627</strain>
    </source>
</reference>
<dbReference type="AlphaFoldDB" id="A0A9D1UX71"/>
<dbReference type="EMBL" id="DXFP01000047">
    <property type="protein sequence ID" value="HIX02107.1"/>
    <property type="molecule type" value="Genomic_DNA"/>
</dbReference>
<feature type="chain" id="PRO_5039666059" description="PepSY domain-containing protein" evidence="2">
    <location>
        <begin position="30"/>
        <end position="222"/>
    </location>
</feature>
<evidence type="ECO:0000256" key="2">
    <source>
        <dbReference type="SAM" id="SignalP"/>
    </source>
</evidence>
<evidence type="ECO:0000256" key="1">
    <source>
        <dbReference type="SAM" id="MobiDB-lite"/>
    </source>
</evidence>
<dbReference type="Proteomes" id="UP000823963">
    <property type="component" value="Unassembled WGS sequence"/>
</dbReference>
<evidence type="ECO:0008006" key="5">
    <source>
        <dbReference type="Google" id="ProtNLM"/>
    </source>
</evidence>
<name>A0A9D1UX71_9LACO</name>
<accession>A0A9D1UX71</accession>
<comment type="caution">
    <text evidence="3">The sequence shown here is derived from an EMBL/GenBank/DDBJ whole genome shotgun (WGS) entry which is preliminary data.</text>
</comment>
<keyword evidence="2" id="KW-0732">Signal</keyword>
<reference evidence="3" key="1">
    <citation type="journal article" date="2021" name="PeerJ">
        <title>Extensive microbial diversity within the chicken gut microbiome revealed by metagenomics and culture.</title>
        <authorList>
            <person name="Gilroy R."/>
            <person name="Ravi A."/>
            <person name="Getino M."/>
            <person name="Pursley I."/>
            <person name="Horton D.L."/>
            <person name="Alikhan N.F."/>
            <person name="Baker D."/>
            <person name="Gharbi K."/>
            <person name="Hall N."/>
            <person name="Watson M."/>
            <person name="Adriaenssens E.M."/>
            <person name="Foster-Nyarko E."/>
            <person name="Jarju S."/>
            <person name="Secka A."/>
            <person name="Antonio M."/>
            <person name="Oren A."/>
            <person name="Chaudhuri R.R."/>
            <person name="La Ragione R."/>
            <person name="Hildebrand F."/>
            <person name="Pallen M.J."/>
        </authorList>
    </citation>
    <scope>NUCLEOTIDE SEQUENCE</scope>
    <source>
        <strain evidence="3">6627</strain>
    </source>
</reference>
<evidence type="ECO:0000313" key="4">
    <source>
        <dbReference type="Proteomes" id="UP000823963"/>
    </source>
</evidence>
<proteinExistence type="predicted"/>